<organism evidence="1 2">
    <name type="scientific">Methylomonas rapida</name>
    <dbReference type="NCBI Taxonomy" id="2963939"/>
    <lineage>
        <taxon>Bacteria</taxon>
        <taxon>Pseudomonadati</taxon>
        <taxon>Pseudomonadota</taxon>
        <taxon>Gammaproteobacteria</taxon>
        <taxon>Methylococcales</taxon>
        <taxon>Methylococcaceae</taxon>
        <taxon>Methylomonas</taxon>
    </lineage>
</organism>
<dbReference type="PANTHER" id="PTHR37822:SF2">
    <property type="entry name" value="SPORE PHOTOPRODUCT LYASE"/>
    <property type="match status" value="1"/>
</dbReference>
<dbReference type="SUPFAM" id="SSF53167">
    <property type="entry name" value="Purine and uridine phosphorylases"/>
    <property type="match status" value="1"/>
</dbReference>
<dbReference type="EMBL" id="CP113517">
    <property type="protein sequence ID" value="WAR44769.1"/>
    <property type="molecule type" value="Genomic_DNA"/>
</dbReference>
<evidence type="ECO:0000313" key="1">
    <source>
        <dbReference type="EMBL" id="WAR44769.1"/>
    </source>
</evidence>
<dbReference type="InterPro" id="IPR035994">
    <property type="entry name" value="Nucleoside_phosphorylase_sf"/>
</dbReference>
<proteinExistence type="predicted"/>
<keyword evidence="2" id="KW-1185">Reference proteome</keyword>
<dbReference type="Gene3D" id="3.40.50.1580">
    <property type="entry name" value="Nucleoside phosphorylase domain"/>
    <property type="match status" value="1"/>
</dbReference>
<dbReference type="PANTHER" id="PTHR37822">
    <property type="entry name" value="SPORE PHOTOPRODUCT LYASE-RELATED"/>
    <property type="match status" value="1"/>
</dbReference>
<evidence type="ECO:0008006" key="3">
    <source>
        <dbReference type="Google" id="ProtNLM"/>
    </source>
</evidence>
<reference evidence="1" key="1">
    <citation type="submission" date="2022-11" db="EMBL/GenBank/DDBJ databases">
        <title>Methylomonas rapida sp. nov., Carotenoid-Producing Obligate Methanotrophs with High Growth Characteristics and Biotechnological Potential.</title>
        <authorList>
            <person name="Tikhonova E.N."/>
            <person name="Suleimanov R.Z."/>
            <person name="Miroshnikov K."/>
            <person name="Oshkin I.Y."/>
            <person name="Belova S.E."/>
            <person name="Danilova O.V."/>
            <person name="Ashikhmin A."/>
            <person name="Konopkin A."/>
            <person name="But S.Y."/>
            <person name="Khmelenina V.N."/>
            <person name="Kuznetsov N."/>
            <person name="Pimenov N.V."/>
            <person name="Dedysh S.N."/>
        </authorList>
    </citation>
    <scope>NUCLEOTIDE SEQUENCE</scope>
    <source>
        <strain evidence="1">MP1</strain>
    </source>
</reference>
<accession>A0ABY7GHN8</accession>
<dbReference type="Proteomes" id="UP001162780">
    <property type="component" value="Chromosome"/>
</dbReference>
<name>A0ABY7GHN8_9GAMM</name>
<dbReference type="RefSeq" id="WP_255189740.1">
    <property type="nucleotide sequence ID" value="NZ_CP113517.1"/>
</dbReference>
<gene>
    <name evidence="1" type="ORF">NM686_020910</name>
</gene>
<evidence type="ECO:0000313" key="2">
    <source>
        <dbReference type="Proteomes" id="UP001162780"/>
    </source>
</evidence>
<sequence length="275" mass="30708">MSEITPTVFVFCALACEARPLIRAWQLKKLSGKGQPFAIYFGKDRVLTISGVGKQAMAGAVGYTLASFPDYAELPILLNVGIAGHPRYPAGTICLADKVVDAETGRGFFPQFPFIPPCQTAPLTTHAKPQVDYVEDALYDMEASGFYELAVKCASSELIHVVKIVSDNAETSIAAIDETRVETWMAARIDAIEAILEQLNCLRQRIPVLDLALYEQLLKRFHFSLTASLRLRALLLRWRLLRGEEAMAWGQEKPRSSRELLVWLEKQLENTDFCL</sequence>
<dbReference type="InterPro" id="IPR049539">
    <property type="entry name" value="SPL"/>
</dbReference>
<protein>
    <recommendedName>
        <fullName evidence="3">Nucleoside phosphorylase domain-containing protein</fullName>
    </recommendedName>
</protein>